<reference evidence="2" key="1">
    <citation type="submission" date="2018-01" db="EMBL/GenBank/DDBJ databases">
        <authorList>
            <person name="Peeters C."/>
        </authorList>
    </citation>
    <scope>NUCLEOTIDE SEQUENCE [LARGE SCALE GENOMIC DNA]</scope>
</reference>
<dbReference type="Pfam" id="PF05488">
    <property type="entry name" value="PAAR_motif"/>
    <property type="match status" value="1"/>
</dbReference>
<dbReference type="CDD" id="cd14744">
    <property type="entry name" value="PAAR_CT_2"/>
    <property type="match status" value="1"/>
</dbReference>
<accession>A0A2U3I5L5</accession>
<dbReference type="RefSeq" id="WP_342753398.1">
    <property type="nucleotide sequence ID" value="NZ_OGTP01000007.1"/>
</dbReference>
<dbReference type="AlphaFoldDB" id="A0A2U3I5L5"/>
<dbReference type="InterPro" id="IPR008727">
    <property type="entry name" value="PAAR_motif"/>
</dbReference>
<protein>
    <submittedName>
        <fullName evidence="1">PAAR repeat-containing protein</fullName>
    </submittedName>
</protein>
<dbReference type="Proteomes" id="UP000238169">
    <property type="component" value="Unassembled WGS sequence"/>
</dbReference>
<evidence type="ECO:0000313" key="2">
    <source>
        <dbReference type="Proteomes" id="UP000238169"/>
    </source>
</evidence>
<dbReference type="EMBL" id="OGTP01000007">
    <property type="protein sequence ID" value="SPB15399.1"/>
    <property type="molecule type" value="Genomic_DNA"/>
</dbReference>
<organism evidence="1 2">
    <name type="scientific">Caballeronia novacaledonica</name>
    <dbReference type="NCBI Taxonomy" id="1544861"/>
    <lineage>
        <taxon>Bacteria</taxon>
        <taxon>Pseudomonadati</taxon>
        <taxon>Pseudomonadota</taxon>
        <taxon>Betaproteobacteria</taxon>
        <taxon>Burkholderiales</taxon>
        <taxon>Burkholderiaceae</taxon>
        <taxon>Caballeronia</taxon>
    </lineage>
</organism>
<evidence type="ECO:0000313" key="1">
    <source>
        <dbReference type="EMBL" id="SPB15399.1"/>
    </source>
</evidence>
<keyword evidence="2" id="KW-1185">Reference proteome</keyword>
<proteinExistence type="predicted"/>
<sequence>MKDSNGRDVARLGDKTDHGGVVIQAAPKFKHLGIDVALDQHLTLCPKCSGTFPILATGSMTHKGRRVAYIGDKTACGATLTFLVRYDIEGTSQLSFQFGRVAATGYSRLVDLLEKTFQILPPIVAELGAYDYYTKDVRNPGRRVKVFPDRPGVGWMLYLPRRIEIEQVPEARMIHHVKDLNGTEGTILISEIDGPFDADNPEHVKVANAIEIRLADQDLLPRYVDLS</sequence>
<name>A0A2U3I5L5_9BURK</name>
<gene>
    <name evidence="1" type="ORF">NOV72_02625</name>
</gene>